<dbReference type="InterPro" id="IPR006935">
    <property type="entry name" value="Helicase/UvrB_N"/>
</dbReference>
<accession>A0A517ZNZ6</accession>
<dbReference type="HAMAP" id="MF_00204">
    <property type="entry name" value="UvrB"/>
    <property type="match status" value="1"/>
</dbReference>
<keyword evidence="8 13" id="KW-0267">Excision nuclease</keyword>
<dbReference type="GO" id="GO:0009380">
    <property type="term" value="C:excinuclease repair complex"/>
    <property type="evidence" value="ECO:0007669"/>
    <property type="project" value="InterPro"/>
</dbReference>
<dbReference type="GO" id="GO:0016887">
    <property type="term" value="F:ATP hydrolysis activity"/>
    <property type="evidence" value="ECO:0007669"/>
    <property type="project" value="InterPro"/>
</dbReference>
<dbReference type="Pfam" id="PF00271">
    <property type="entry name" value="Helicase_C"/>
    <property type="match status" value="1"/>
</dbReference>
<comment type="function">
    <text evidence="13">The UvrABC repair system catalyzes the recognition and processing of DNA lesions. A damage recognition complex composed of 2 UvrA and 2 UvrB subunits scans DNA for abnormalities. Upon binding of the UvrA(2)B(2) complex to a putative damaged site, the DNA wraps around one UvrB monomer. DNA wrap is dependent on ATP binding by UvrB and probably causes local melting of the DNA helix, facilitating insertion of UvrB beta-hairpin between the DNA strands. Then UvrB probes one DNA strand for the presence of a lesion. If a lesion is found the UvrA subunits dissociate and the UvrB-DNA preincision complex is formed. This complex is subsequently bound by UvrC and the second UvrB is released. If no lesion is found, the DNA wraps around the other UvrB subunit that will check the other stand for damage.</text>
</comment>
<dbReference type="InterPro" id="IPR041471">
    <property type="entry name" value="UvrB_inter"/>
</dbReference>
<dbReference type="SMART" id="SM00490">
    <property type="entry name" value="HELICc"/>
    <property type="match status" value="1"/>
</dbReference>
<dbReference type="GO" id="GO:0006289">
    <property type="term" value="P:nucleotide-excision repair"/>
    <property type="evidence" value="ECO:0007669"/>
    <property type="project" value="UniProtKB-UniRule"/>
</dbReference>
<feature type="compositionally biased region" description="Basic residues" evidence="15">
    <location>
        <begin position="674"/>
        <end position="696"/>
    </location>
</feature>
<evidence type="ECO:0000259" key="16">
    <source>
        <dbReference type="PROSITE" id="PS50151"/>
    </source>
</evidence>
<evidence type="ECO:0000256" key="7">
    <source>
        <dbReference type="ARBA" id="ARBA00022840"/>
    </source>
</evidence>
<evidence type="ECO:0000259" key="17">
    <source>
        <dbReference type="PROSITE" id="PS51192"/>
    </source>
</evidence>
<dbReference type="RefSeq" id="WP_145376594.1">
    <property type="nucleotide sequence ID" value="NZ_CP036276.1"/>
</dbReference>
<feature type="short sequence motif" description="Beta-hairpin" evidence="13">
    <location>
        <begin position="91"/>
        <end position="114"/>
    </location>
</feature>
<dbReference type="KEGG" id="sdyn:Mal52_26770"/>
<keyword evidence="20" id="KW-1185">Reference proteome</keyword>
<dbReference type="PANTHER" id="PTHR24029">
    <property type="entry name" value="UVRABC SYSTEM PROTEIN B"/>
    <property type="match status" value="1"/>
</dbReference>
<evidence type="ECO:0000256" key="1">
    <source>
        <dbReference type="ARBA" id="ARBA00004496"/>
    </source>
</evidence>
<evidence type="ECO:0000256" key="6">
    <source>
        <dbReference type="ARBA" id="ARBA00022769"/>
    </source>
</evidence>
<dbReference type="NCBIfam" id="TIGR00631">
    <property type="entry name" value="uvrb"/>
    <property type="match status" value="1"/>
</dbReference>
<dbReference type="GO" id="GO:0005524">
    <property type="term" value="F:ATP binding"/>
    <property type="evidence" value="ECO:0007669"/>
    <property type="project" value="UniProtKB-UniRule"/>
</dbReference>
<evidence type="ECO:0000256" key="15">
    <source>
        <dbReference type="SAM" id="MobiDB-lite"/>
    </source>
</evidence>
<dbReference type="Gene3D" id="4.10.860.10">
    <property type="entry name" value="UVR domain"/>
    <property type="match status" value="1"/>
</dbReference>
<comment type="domain">
    <text evidence="13">The beta-hairpin motif is involved in DNA binding.</text>
</comment>
<dbReference type="Pfam" id="PF02151">
    <property type="entry name" value="UVR"/>
    <property type="match status" value="1"/>
</dbReference>
<name>A0A517ZNZ6_9PLAN</name>
<keyword evidence="6 13" id="KW-0228">DNA excision</keyword>
<dbReference type="InterPro" id="IPR001943">
    <property type="entry name" value="UVR_dom"/>
</dbReference>
<dbReference type="GO" id="GO:0003677">
    <property type="term" value="F:DNA binding"/>
    <property type="evidence" value="ECO:0007669"/>
    <property type="project" value="UniProtKB-UniRule"/>
</dbReference>
<evidence type="ECO:0000256" key="4">
    <source>
        <dbReference type="ARBA" id="ARBA00022741"/>
    </source>
</evidence>
<dbReference type="InterPro" id="IPR004807">
    <property type="entry name" value="UvrB"/>
</dbReference>
<feature type="binding site" evidence="13">
    <location>
        <begin position="38"/>
        <end position="45"/>
    </location>
    <ligand>
        <name>ATP</name>
        <dbReference type="ChEBI" id="CHEBI:30616"/>
    </ligand>
</feature>
<dbReference type="PANTHER" id="PTHR24029:SF0">
    <property type="entry name" value="UVRABC SYSTEM PROTEIN B"/>
    <property type="match status" value="1"/>
</dbReference>
<protein>
    <recommendedName>
        <fullName evidence="12 13">UvrABC system protein B</fullName>
        <shortName evidence="13">Protein UvrB</shortName>
    </recommendedName>
    <alternativeName>
        <fullName evidence="13">Excinuclease ABC subunit B</fullName>
    </alternativeName>
</protein>
<keyword evidence="4 13" id="KW-0547">Nucleotide-binding</keyword>
<dbReference type="InterPro" id="IPR024759">
    <property type="entry name" value="UvrB_YAD/RRR_dom"/>
</dbReference>
<proteinExistence type="inferred from homology"/>
<dbReference type="Gene3D" id="6.10.140.240">
    <property type="match status" value="1"/>
</dbReference>
<dbReference type="InterPro" id="IPR036876">
    <property type="entry name" value="UVR_dom_sf"/>
</dbReference>
<dbReference type="GO" id="GO:0005737">
    <property type="term" value="C:cytoplasm"/>
    <property type="evidence" value="ECO:0007669"/>
    <property type="project" value="UniProtKB-SubCell"/>
</dbReference>
<evidence type="ECO:0000313" key="20">
    <source>
        <dbReference type="Proteomes" id="UP000319383"/>
    </source>
</evidence>
<dbReference type="InterPro" id="IPR001650">
    <property type="entry name" value="Helicase_C-like"/>
</dbReference>
<evidence type="ECO:0000256" key="8">
    <source>
        <dbReference type="ARBA" id="ARBA00022881"/>
    </source>
</evidence>
<dbReference type="Pfam" id="PF12344">
    <property type="entry name" value="UvrB"/>
    <property type="match status" value="1"/>
</dbReference>
<comment type="similarity">
    <text evidence="2 13 14">Belongs to the UvrB family.</text>
</comment>
<reference evidence="19 20" key="1">
    <citation type="submission" date="2019-02" db="EMBL/GenBank/DDBJ databases">
        <title>Deep-cultivation of Planctomycetes and their phenomic and genomic characterization uncovers novel biology.</title>
        <authorList>
            <person name="Wiegand S."/>
            <person name="Jogler M."/>
            <person name="Boedeker C."/>
            <person name="Pinto D."/>
            <person name="Vollmers J."/>
            <person name="Rivas-Marin E."/>
            <person name="Kohn T."/>
            <person name="Peeters S.H."/>
            <person name="Heuer A."/>
            <person name="Rast P."/>
            <person name="Oberbeckmann S."/>
            <person name="Bunk B."/>
            <person name="Jeske O."/>
            <person name="Meyerdierks A."/>
            <person name="Storesund J.E."/>
            <person name="Kallscheuer N."/>
            <person name="Luecker S."/>
            <person name="Lage O.M."/>
            <person name="Pohl T."/>
            <person name="Merkel B.J."/>
            <person name="Hornburger P."/>
            <person name="Mueller R.-W."/>
            <person name="Bruemmer F."/>
            <person name="Labrenz M."/>
            <person name="Spormann A.M."/>
            <person name="Op den Camp H."/>
            <person name="Overmann J."/>
            <person name="Amann R."/>
            <person name="Jetten M.S.M."/>
            <person name="Mascher T."/>
            <person name="Medema M.H."/>
            <person name="Devos D.P."/>
            <person name="Kaster A.-K."/>
            <person name="Ovreas L."/>
            <person name="Rohde M."/>
            <person name="Galperin M.Y."/>
            <person name="Jogler C."/>
        </authorList>
    </citation>
    <scope>NUCLEOTIDE SEQUENCE [LARGE SCALE GENOMIC DNA]</scope>
    <source>
        <strain evidence="19 20">Mal52</strain>
    </source>
</reference>
<dbReference type="SMART" id="SM00487">
    <property type="entry name" value="DEXDc"/>
    <property type="match status" value="1"/>
</dbReference>
<dbReference type="GO" id="GO:0009381">
    <property type="term" value="F:excinuclease ABC activity"/>
    <property type="evidence" value="ECO:0007669"/>
    <property type="project" value="UniProtKB-UniRule"/>
</dbReference>
<evidence type="ECO:0000256" key="13">
    <source>
        <dbReference type="HAMAP-Rule" id="MF_00204"/>
    </source>
</evidence>
<evidence type="ECO:0000256" key="9">
    <source>
        <dbReference type="ARBA" id="ARBA00023204"/>
    </source>
</evidence>
<evidence type="ECO:0000256" key="12">
    <source>
        <dbReference type="ARBA" id="ARBA00029504"/>
    </source>
</evidence>
<comment type="subunit">
    <text evidence="11 13 14">Forms a heterotetramer with UvrA during the search for lesions. Interacts with UvrC in an incision complex.</text>
</comment>
<keyword evidence="3 13" id="KW-0963">Cytoplasm</keyword>
<dbReference type="PROSITE" id="PS50151">
    <property type="entry name" value="UVR"/>
    <property type="match status" value="1"/>
</dbReference>
<keyword evidence="7 13" id="KW-0067">ATP-binding</keyword>
<dbReference type="GO" id="GO:0009432">
    <property type="term" value="P:SOS response"/>
    <property type="evidence" value="ECO:0007669"/>
    <property type="project" value="UniProtKB-UniRule"/>
</dbReference>
<evidence type="ECO:0000256" key="2">
    <source>
        <dbReference type="ARBA" id="ARBA00008533"/>
    </source>
</evidence>
<feature type="domain" description="UVR" evidence="16">
    <location>
        <begin position="620"/>
        <end position="655"/>
    </location>
</feature>
<keyword evidence="10 13" id="KW-0742">SOS response</keyword>
<dbReference type="Pfam" id="PF04851">
    <property type="entry name" value="ResIII"/>
    <property type="match status" value="1"/>
</dbReference>
<dbReference type="AlphaFoldDB" id="A0A517ZNZ6"/>
<dbReference type="Pfam" id="PF17757">
    <property type="entry name" value="UvrB_inter"/>
    <property type="match status" value="1"/>
</dbReference>
<dbReference type="SUPFAM" id="SSF46600">
    <property type="entry name" value="C-terminal UvrC-binding domain of UvrB"/>
    <property type="match status" value="1"/>
</dbReference>
<evidence type="ECO:0000256" key="11">
    <source>
        <dbReference type="ARBA" id="ARBA00026033"/>
    </source>
</evidence>
<dbReference type="CDD" id="cd18790">
    <property type="entry name" value="SF2_C_UvrB"/>
    <property type="match status" value="1"/>
</dbReference>
<gene>
    <name evidence="13 19" type="primary">uvrB</name>
    <name evidence="19" type="ORF">Mal52_26770</name>
</gene>
<feature type="region of interest" description="Disordered" evidence="15">
    <location>
        <begin position="657"/>
        <end position="696"/>
    </location>
</feature>
<dbReference type="InterPro" id="IPR014001">
    <property type="entry name" value="Helicase_ATP-bd"/>
</dbReference>
<organism evidence="19 20">
    <name type="scientific">Symmachiella dynata</name>
    <dbReference type="NCBI Taxonomy" id="2527995"/>
    <lineage>
        <taxon>Bacteria</taxon>
        <taxon>Pseudomonadati</taxon>
        <taxon>Planctomycetota</taxon>
        <taxon>Planctomycetia</taxon>
        <taxon>Planctomycetales</taxon>
        <taxon>Planctomycetaceae</taxon>
        <taxon>Symmachiella</taxon>
    </lineage>
</organism>
<comment type="subcellular location">
    <subcellularLocation>
        <location evidence="1 13 14">Cytoplasm</location>
    </subcellularLocation>
</comment>
<evidence type="ECO:0000313" key="19">
    <source>
        <dbReference type="EMBL" id="QDU44199.1"/>
    </source>
</evidence>
<keyword evidence="9 13" id="KW-0234">DNA repair</keyword>
<feature type="domain" description="Helicase C-terminal" evidence="18">
    <location>
        <begin position="429"/>
        <end position="591"/>
    </location>
</feature>
<dbReference type="Gene3D" id="3.40.50.300">
    <property type="entry name" value="P-loop containing nucleotide triphosphate hydrolases"/>
    <property type="match status" value="3"/>
</dbReference>
<evidence type="ECO:0000259" key="18">
    <source>
        <dbReference type="PROSITE" id="PS51194"/>
    </source>
</evidence>
<evidence type="ECO:0000256" key="10">
    <source>
        <dbReference type="ARBA" id="ARBA00023236"/>
    </source>
</evidence>
<dbReference type="CDD" id="cd17916">
    <property type="entry name" value="DEXHc_UvrB"/>
    <property type="match status" value="1"/>
</dbReference>
<keyword evidence="5 13" id="KW-0227">DNA damage</keyword>
<dbReference type="InterPro" id="IPR027417">
    <property type="entry name" value="P-loop_NTPase"/>
</dbReference>
<evidence type="ECO:0000256" key="3">
    <source>
        <dbReference type="ARBA" id="ARBA00022490"/>
    </source>
</evidence>
<dbReference type="SUPFAM" id="SSF52540">
    <property type="entry name" value="P-loop containing nucleoside triphosphate hydrolases"/>
    <property type="match status" value="2"/>
</dbReference>
<sequence>MPEFQLQSEFQPGGDQPAAIEALVKGIQAGQKEQVLLGVTGSGKTFTMANVIQQMQRPALVLSHNKTLAAQLYSEFKAFFPHNAVSYFVSYYDYYQPEAYIPQRDIYIEKDASINEEIDRLRLQATSSLVSRRDVIVVASVSCIYGLGSPKDYLEMMLPLRVGDEIDRDEMLLKLIDIQYDRNDISFQRGTVRVRGDVVECWPAYEEFAYRIELWGDEIEKLSIINPLTGQEARVLEEAYIYPAKHFVMPQERITAAIKAIEDELNGRLQELREAGKLLEAQRLAARTRFDLEMMQEVGYCPGIENYSQPLSGRPPGSPPDTLMDFFPDDFVAFIDESHATTPQIRAMFAGDHSRKTTLVEHGFRLPSALDNRPLKFAEWRERLNQIVYVSATPSDWELEQTGGEFVEQVIRPTGLVDPVIHIVPARGQVPHLMEQIRKRAEVQERVLVTTLTKRLSEELTRYLSEQGIRCKWLHSELDAIERVEILRELREHKFDALIGINLLREGLDLPEVSLVAILDADKEGFLRSETSLIQTIGRTARNVNAEVYLYADRVTNSMQRAIDETNRRRELQLAYNAEHGITPETIRKAISRGIEEDIEARQVEQSAAGIGDEQQYVTMEFVQELEAEMLAAAEDLQFERAAELRDRILQLKQQLGQPLTADEKVAEGQVKSQTKKKRGRRRGGGKRVPKPGKRE</sequence>
<dbReference type="EMBL" id="CP036276">
    <property type="protein sequence ID" value="QDU44199.1"/>
    <property type="molecule type" value="Genomic_DNA"/>
</dbReference>
<feature type="domain" description="Helicase ATP-binding" evidence="17">
    <location>
        <begin position="25"/>
        <end position="178"/>
    </location>
</feature>
<dbReference type="NCBIfam" id="NF003673">
    <property type="entry name" value="PRK05298.1"/>
    <property type="match status" value="1"/>
</dbReference>
<dbReference type="Proteomes" id="UP000319383">
    <property type="component" value="Chromosome"/>
</dbReference>
<evidence type="ECO:0000256" key="5">
    <source>
        <dbReference type="ARBA" id="ARBA00022763"/>
    </source>
</evidence>
<dbReference type="PROSITE" id="PS51194">
    <property type="entry name" value="HELICASE_CTER"/>
    <property type="match status" value="1"/>
</dbReference>
<dbReference type="PROSITE" id="PS51192">
    <property type="entry name" value="HELICASE_ATP_BIND_1"/>
    <property type="match status" value="1"/>
</dbReference>
<evidence type="ECO:0000256" key="14">
    <source>
        <dbReference type="RuleBase" id="RU003587"/>
    </source>
</evidence>